<evidence type="ECO:0000256" key="3">
    <source>
        <dbReference type="ARBA" id="ARBA00022679"/>
    </source>
</evidence>
<keyword evidence="7" id="KW-1185">Reference proteome</keyword>
<reference evidence="6 7" key="1">
    <citation type="submission" date="2023-11" db="EMBL/GenBank/DDBJ databases">
        <title>Lentzea sokolovensis, sp. nov., Lentzea kristufkii, sp. nov., and Lentzea miocenensis, sp. nov., rare actinobacteria from Sokolov Coal Basin, Miocene lacustrine sediment, Czech Republic.</title>
        <authorList>
            <person name="Lara A."/>
            <person name="Kotroba L."/>
            <person name="Nouioui I."/>
            <person name="Neumann-Schaal M."/>
            <person name="Mast Y."/>
            <person name="Chronakova A."/>
        </authorList>
    </citation>
    <scope>NUCLEOTIDE SEQUENCE [LARGE SCALE GENOMIC DNA]</scope>
    <source>
        <strain evidence="6 7">BCCO 10_0798</strain>
    </source>
</reference>
<dbReference type="RefSeq" id="WP_319982001.1">
    <property type="nucleotide sequence ID" value="NZ_JAXAVV010000001.1"/>
</dbReference>
<dbReference type="Gene3D" id="3.90.1150.10">
    <property type="entry name" value="Aspartate Aminotransferase, domain 1"/>
    <property type="match status" value="1"/>
</dbReference>
<accession>A0ABU4THT3</accession>
<name>A0ABU4THT3_9PSEU</name>
<keyword evidence="4" id="KW-0663">Pyridoxal phosphate</keyword>
<comment type="caution">
    <text evidence="6">The sequence shown here is derived from an EMBL/GenBank/DDBJ whole genome shotgun (WGS) entry which is preliminary data.</text>
</comment>
<dbReference type="EMBL" id="JAXAVV010000001">
    <property type="protein sequence ID" value="MDX8047815.1"/>
    <property type="molecule type" value="Genomic_DNA"/>
</dbReference>
<evidence type="ECO:0000256" key="1">
    <source>
        <dbReference type="ARBA" id="ARBA00001933"/>
    </source>
</evidence>
<keyword evidence="2 6" id="KW-0032">Aminotransferase</keyword>
<evidence type="ECO:0000256" key="2">
    <source>
        <dbReference type="ARBA" id="ARBA00022576"/>
    </source>
</evidence>
<evidence type="ECO:0000313" key="7">
    <source>
        <dbReference type="Proteomes" id="UP001271792"/>
    </source>
</evidence>
<sequence length="378" mass="40184">MHRTLSVASSPVRDLLALTSRPEVISFAGGLPAPELFDLDGVRAAYDVALRDRSVLQYAPTEGNAALRDLVSERLTARGLPTSDVLITTGSQQALALVATAMLGPGAVVAVEEPTYLAALQCFRMTGARIVPVESDADGLVPSSLRSVVAAEKPDLLYLVPTFANPTGRTLSAARRVEIAEIAAAHDLWIVEDDPYGELRYRGSAVPPLASISDRTVYLGSFSKIGAPGMRLGWLRAPADLLRTLTIVKQAADLHTSTVDQAAAAVYLADNDLDAHVTRLCAEYGARRDAMLTALPTTTPAGTTWSDPDGGMFVWLRLPGDVDSAVLLKDALLHDVAFVPGAAFFATTPDHATLRLSFTTNTVQEIGEGMARLAKVLR</sequence>
<dbReference type="Proteomes" id="UP001271792">
    <property type="component" value="Unassembled WGS sequence"/>
</dbReference>
<organism evidence="6 7">
    <name type="scientific">Lentzea kristufekii</name>
    <dbReference type="NCBI Taxonomy" id="3095430"/>
    <lineage>
        <taxon>Bacteria</taxon>
        <taxon>Bacillati</taxon>
        <taxon>Actinomycetota</taxon>
        <taxon>Actinomycetes</taxon>
        <taxon>Pseudonocardiales</taxon>
        <taxon>Pseudonocardiaceae</taxon>
        <taxon>Lentzea</taxon>
    </lineage>
</organism>
<dbReference type="Pfam" id="PF00155">
    <property type="entry name" value="Aminotran_1_2"/>
    <property type="match status" value="1"/>
</dbReference>
<dbReference type="PANTHER" id="PTHR42790">
    <property type="entry name" value="AMINOTRANSFERASE"/>
    <property type="match status" value="1"/>
</dbReference>
<dbReference type="InterPro" id="IPR050859">
    <property type="entry name" value="Class-I_PLP-dep_aminotransf"/>
</dbReference>
<comment type="cofactor">
    <cofactor evidence="1">
        <name>pyridoxal 5'-phosphate</name>
        <dbReference type="ChEBI" id="CHEBI:597326"/>
    </cofactor>
</comment>
<dbReference type="CDD" id="cd00609">
    <property type="entry name" value="AAT_like"/>
    <property type="match status" value="1"/>
</dbReference>
<dbReference type="InterPro" id="IPR015422">
    <property type="entry name" value="PyrdxlP-dep_Trfase_small"/>
</dbReference>
<dbReference type="InterPro" id="IPR015421">
    <property type="entry name" value="PyrdxlP-dep_Trfase_major"/>
</dbReference>
<gene>
    <name evidence="6" type="ORF">SK571_00345</name>
</gene>
<reference evidence="6 7" key="2">
    <citation type="submission" date="2023-11" db="EMBL/GenBank/DDBJ databases">
        <authorList>
            <person name="Lara A.C."/>
            <person name="Chronakova A."/>
        </authorList>
    </citation>
    <scope>NUCLEOTIDE SEQUENCE [LARGE SCALE GENOMIC DNA]</scope>
    <source>
        <strain evidence="6 7">BCCO 10_0798</strain>
    </source>
</reference>
<keyword evidence="3" id="KW-0808">Transferase</keyword>
<dbReference type="InterPro" id="IPR015424">
    <property type="entry name" value="PyrdxlP-dep_Trfase"/>
</dbReference>
<protein>
    <submittedName>
        <fullName evidence="6">PLP-dependent aminotransferase family protein</fullName>
    </submittedName>
</protein>
<dbReference type="Gene3D" id="3.40.640.10">
    <property type="entry name" value="Type I PLP-dependent aspartate aminotransferase-like (Major domain)"/>
    <property type="match status" value="1"/>
</dbReference>
<feature type="domain" description="Aminotransferase class I/classII large" evidence="5">
    <location>
        <begin position="43"/>
        <end position="368"/>
    </location>
</feature>
<evidence type="ECO:0000256" key="4">
    <source>
        <dbReference type="ARBA" id="ARBA00022898"/>
    </source>
</evidence>
<dbReference type="InterPro" id="IPR004839">
    <property type="entry name" value="Aminotransferase_I/II_large"/>
</dbReference>
<evidence type="ECO:0000313" key="6">
    <source>
        <dbReference type="EMBL" id="MDX8047815.1"/>
    </source>
</evidence>
<dbReference type="GO" id="GO:0008483">
    <property type="term" value="F:transaminase activity"/>
    <property type="evidence" value="ECO:0007669"/>
    <property type="project" value="UniProtKB-KW"/>
</dbReference>
<proteinExistence type="predicted"/>
<evidence type="ECO:0000259" key="5">
    <source>
        <dbReference type="Pfam" id="PF00155"/>
    </source>
</evidence>
<dbReference type="SUPFAM" id="SSF53383">
    <property type="entry name" value="PLP-dependent transferases"/>
    <property type="match status" value="1"/>
</dbReference>
<dbReference type="PANTHER" id="PTHR42790:SF19">
    <property type="entry name" value="KYNURENINE_ALPHA-AMINOADIPATE AMINOTRANSFERASE, MITOCHONDRIAL"/>
    <property type="match status" value="1"/>
</dbReference>